<dbReference type="Pfam" id="PF04578">
    <property type="entry name" value="DUF594"/>
    <property type="match status" value="1"/>
</dbReference>
<dbReference type="STRING" id="2711.A0A067DNT3"/>
<feature type="transmembrane region" description="Helical" evidence="1">
    <location>
        <begin position="94"/>
        <end position="116"/>
    </location>
</feature>
<keyword evidence="4" id="KW-1185">Reference proteome</keyword>
<keyword evidence="1" id="KW-1133">Transmembrane helix</keyword>
<feature type="transmembrane region" description="Helical" evidence="1">
    <location>
        <begin position="305"/>
        <end position="326"/>
    </location>
</feature>
<organism evidence="3 4">
    <name type="scientific">Citrus sinensis</name>
    <name type="common">Sweet orange</name>
    <name type="synonym">Citrus aurantium var. sinensis</name>
    <dbReference type="NCBI Taxonomy" id="2711"/>
    <lineage>
        <taxon>Eukaryota</taxon>
        <taxon>Viridiplantae</taxon>
        <taxon>Streptophyta</taxon>
        <taxon>Embryophyta</taxon>
        <taxon>Tracheophyta</taxon>
        <taxon>Spermatophyta</taxon>
        <taxon>Magnoliopsida</taxon>
        <taxon>eudicotyledons</taxon>
        <taxon>Gunneridae</taxon>
        <taxon>Pentapetalae</taxon>
        <taxon>rosids</taxon>
        <taxon>malvids</taxon>
        <taxon>Sapindales</taxon>
        <taxon>Rutaceae</taxon>
        <taxon>Aurantioideae</taxon>
        <taxon>Citrus</taxon>
    </lineage>
</organism>
<feature type="transmembrane region" description="Helical" evidence="1">
    <location>
        <begin position="149"/>
        <end position="165"/>
    </location>
</feature>
<feature type="transmembrane region" description="Helical" evidence="1">
    <location>
        <begin position="50"/>
        <end position="74"/>
    </location>
</feature>
<gene>
    <name evidence="3" type="ORF">CISIN_1g004920mg</name>
</gene>
<sequence length="723" mass="82622">MVNPIPESVRKIWDEWNIRGVILFSLSLQTILILFAPLRKSTGNKLLISVIWSAYLLADWVAYFGVGLITQRAGDISDGPDHPSKQPAESNELLAFWAPFLLLHLGSPDTITAFALEDNELWPRYLFGFVFQVVAAVYIFLLTIPGNKLLIPTILIFIAGIIKYFERILALYLASVDEFRDSTLRELVKHYQKCDIVIKKDTDYLEVGCQYFKIFKGILVDLMSNFKRVNFVGPFFGDFSPEDALGIIEVELNLVYEVLYTKIQVTHSVLGITLRLICFGSVLAALSVFYFQVEKHGFIEFDVCVTYTLFLGAIALDIIAFSVLIFSDWTFCALRNDDNESRLGNFKNRIAAILQWFIILKGSRWQHTHEGGEYEVLVTPFLFRRWSGSVSGLSWIRLWVKAPPSRAQKVESSVHLACDKVNHHFGFAINGFIHNCGIYQIFQLLHIYKIIALLDFMIEKLVALFGLGDTMFQIRVKTSTSLEPLTKELWQFLFHEMKRKAQNANDPEVAIKRICSPTGDCTLQELDTNGDLTAFMKKMTATYRDFSIIESVIIWHVATELLYYTAEKVSNEKTCNAREFSKILSDYMLYLLQLKPTMLNSTASASKFRLRDTCIEASRFFEGKKLKPNPVKVACEKIMLEFNTWELMCSVLNDATKLANQLQKLEKDMKWELVSKVWVELLSYGASHGRPTAHAQQATNGGELISFVWLLLLHFDLVESKPF</sequence>
<proteinExistence type="predicted"/>
<name>A0A067DNT3_CITSI</name>
<reference evidence="3 4" key="1">
    <citation type="submission" date="2014-04" db="EMBL/GenBank/DDBJ databases">
        <authorList>
            <consortium name="International Citrus Genome Consortium"/>
            <person name="Gmitter F."/>
            <person name="Chen C."/>
            <person name="Farmerie W."/>
            <person name="Harkins T."/>
            <person name="Desany B."/>
            <person name="Mohiuddin M."/>
            <person name="Kodira C."/>
            <person name="Borodovsky M."/>
            <person name="Lomsadze A."/>
            <person name="Burns P."/>
            <person name="Jenkins J."/>
            <person name="Prochnik S."/>
            <person name="Shu S."/>
            <person name="Chapman J."/>
            <person name="Pitluck S."/>
            <person name="Schmutz J."/>
            <person name="Rokhsar D."/>
        </authorList>
    </citation>
    <scope>NUCLEOTIDE SEQUENCE</scope>
</reference>
<feature type="transmembrane region" description="Helical" evidence="1">
    <location>
        <begin position="272"/>
        <end position="293"/>
    </location>
</feature>
<keyword evidence="1" id="KW-0472">Membrane</keyword>
<evidence type="ECO:0000256" key="1">
    <source>
        <dbReference type="SAM" id="Phobius"/>
    </source>
</evidence>
<dbReference type="PANTHER" id="PTHR31325">
    <property type="entry name" value="OS01G0798800 PROTEIN-RELATED"/>
    <property type="match status" value="1"/>
</dbReference>
<feature type="transmembrane region" description="Helical" evidence="1">
    <location>
        <begin position="20"/>
        <end position="38"/>
    </location>
</feature>
<dbReference type="InterPro" id="IPR025315">
    <property type="entry name" value="DUF4220"/>
</dbReference>
<feature type="domain" description="DUF4220" evidence="2">
    <location>
        <begin position="52"/>
        <end position="392"/>
    </location>
</feature>
<evidence type="ECO:0000313" key="3">
    <source>
        <dbReference type="EMBL" id="KDO40246.1"/>
    </source>
</evidence>
<protein>
    <recommendedName>
        <fullName evidence="2">DUF4220 domain-containing protein</fullName>
    </recommendedName>
</protein>
<dbReference type="Proteomes" id="UP000027120">
    <property type="component" value="Unassembled WGS sequence"/>
</dbReference>
<feature type="transmembrane region" description="Helical" evidence="1">
    <location>
        <begin position="125"/>
        <end position="143"/>
    </location>
</feature>
<evidence type="ECO:0000313" key="4">
    <source>
        <dbReference type="Proteomes" id="UP000027120"/>
    </source>
</evidence>
<accession>A0A067DNT3</accession>
<keyword evidence="1" id="KW-0812">Transmembrane</keyword>
<dbReference type="EMBL" id="KK786043">
    <property type="protein sequence ID" value="KDO40246.1"/>
    <property type="molecule type" value="Genomic_DNA"/>
</dbReference>
<evidence type="ECO:0000259" key="2">
    <source>
        <dbReference type="Pfam" id="PF13968"/>
    </source>
</evidence>
<dbReference type="InterPro" id="IPR007658">
    <property type="entry name" value="DUF594"/>
</dbReference>
<dbReference type="AlphaFoldDB" id="A0A067DNT3"/>
<dbReference type="Pfam" id="PF13968">
    <property type="entry name" value="DUF4220"/>
    <property type="match status" value="1"/>
</dbReference>